<keyword evidence="3" id="KW-1185">Reference proteome</keyword>
<reference evidence="2" key="1">
    <citation type="journal article" date="2023" name="Mol. Phylogenet. Evol.">
        <title>Genome-scale phylogeny and comparative genomics of the fungal order Sordariales.</title>
        <authorList>
            <person name="Hensen N."/>
            <person name="Bonometti L."/>
            <person name="Westerberg I."/>
            <person name="Brannstrom I.O."/>
            <person name="Guillou S."/>
            <person name="Cros-Aarteil S."/>
            <person name="Calhoun S."/>
            <person name="Haridas S."/>
            <person name="Kuo A."/>
            <person name="Mondo S."/>
            <person name="Pangilinan J."/>
            <person name="Riley R."/>
            <person name="LaButti K."/>
            <person name="Andreopoulos B."/>
            <person name="Lipzen A."/>
            <person name="Chen C."/>
            <person name="Yan M."/>
            <person name="Daum C."/>
            <person name="Ng V."/>
            <person name="Clum A."/>
            <person name="Steindorff A."/>
            <person name="Ohm R.A."/>
            <person name="Martin F."/>
            <person name="Silar P."/>
            <person name="Natvig D.O."/>
            <person name="Lalanne C."/>
            <person name="Gautier V."/>
            <person name="Ament-Velasquez S.L."/>
            <person name="Kruys A."/>
            <person name="Hutchinson M.I."/>
            <person name="Powell A.J."/>
            <person name="Barry K."/>
            <person name="Miller A.N."/>
            <person name="Grigoriev I.V."/>
            <person name="Debuchy R."/>
            <person name="Gladieux P."/>
            <person name="Hiltunen Thoren M."/>
            <person name="Johannesson H."/>
        </authorList>
    </citation>
    <scope>NUCLEOTIDE SEQUENCE</scope>
    <source>
        <strain evidence="2">CBS 232.78</strain>
    </source>
</reference>
<protein>
    <submittedName>
        <fullName evidence="2">Uncharacterized protein</fullName>
    </submittedName>
</protein>
<sequence>MPPNTFTAHSNSSAKMDVSLQTYPLPKEVEPCVLDELWKPCRPQPDVLSLMAQKPNLRTYFSRYYSYNCLRFSRDGGIHISIKTHSDVIGLARSILQDSTRAMIFANHNLDITNAVSNSHATNIINAAEKDASNNHTTALRTALDLCARLITMCDFGHPEFGFSARSSSHWKSHQTLRQATAEYFHPEKKLQPDNPRLRRLFTARHLACIGGIRIRWTTNLMDHLLLSDDDRAVFIFHHADFLRYQSCLADQIFPDGFVDETLRTLTLLFPQNDGKSRRWLVKQISEFSLDPSLSRCGNAWAQDRRFEKFSFWHDRLVILKQTFDDSSPRKLSQWWGDRRNSAQWYTFWVAILVFVTTVFFGLVQSIEGALQVYLSWKTIQQGDG</sequence>
<reference evidence="2" key="2">
    <citation type="submission" date="2023-06" db="EMBL/GenBank/DDBJ databases">
        <authorList>
            <consortium name="Lawrence Berkeley National Laboratory"/>
            <person name="Haridas S."/>
            <person name="Hensen N."/>
            <person name="Bonometti L."/>
            <person name="Westerberg I."/>
            <person name="Brannstrom I.O."/>
            <person name="Guillou S."/>
            <person name="Cros-Aarteil S."/>
            <person name="Calhoun S."/>
            <person name="Kuo A."/>
            <person name="Mondo S."/>
            <person name="Pangilinan J."/>
            <person name="Riley R."/>
            <person name="LaButti K."/>
            <person name="Andreopoulos B."/>
            <person name="Lipzen A."/>
            <person name="Chen C."/>
            <person name="Yanf M."/>
            <person name="Daum C."/>
            <person name="Ng V."/>
            <person name="Clum A."/>
            <person name="Steindorff A."/>
            <person name="Ohm R."/>
            <person name="Martin F."/>
            <person name="Silar P."/>
            <person name="Natvig D."/>
            <person name="Lalanne C."/>
            <person name="Gautier V."/>
            <person name="Ament-velasquez S.L."/>
            <person name="Kruys A."/>
            <person name="Hutchinson M.I."/>
            <person name="Powell A.J."/>
            <person name="Barry K."/>
            <person name="Miller A.N."/>
            <person name="Grigoriev I.V."/>
            <person name="Debuchy R."/>
            <person name="Gladieux P."/>
            <person name="Thoren M.H."/>
            <person name="Johannesson H."/>
        </authorList>
    </citation>
    <scope>NUCLEOTIDE SEQUENCE</scope>
    <source>
        <strain evidence="2">CBS 232.78</strain>
    </source>
</reference>
<keyword evidence="1" id="KW-0812">Transmembrane</keyword>
<evidence type="ECO:0000313" key="3">
    <source>
        <dbReference type="Proteomes" id="UP001285441"/>
    </source>
</evidence>
<gene>
    <name evidence="2" type="ORF">B0H63DRAFT_474472</name>
</gene>
<evidence type="ECO:0000313" key="2">
    <source>
        <dbReference type="EMBL" id="KAK3380850.1"/>
    </source>
</evidence>
<accession>A0AAE0NG52</accession>
<keyword evidence="1" id="KW-0472">Membrane</keyword>
<keyword evidence="1" id="KW-1133">Transmembrane helix</keyword>
<feature type="transmembrane region" description="Helical" evidence="1">
    <location>
        <begin position="345"/>
        <end position="364"/>
    </location>
</feature>
<dbReference type="EMBL" id="JAULSW010000005">
    <property type="protein sequence ID" value="KAK3380850.1"/>
    <property type="molecule type" value="Genomic_DNA"/>
</dbReference>
<name>A0AAE0NG52_9PEZI</name>
<dbReference type="Proteomes" id="UP001285441">
    <property type="component" value="Unassembled WGS sequence"/>
</dbReference>
<dbReference type="AlphaFoldDB" id="A0AAE0NG52"/>
<organism evidence="2 3">
    <name type="scientific">Podospora didyma</name>
    <dbReference type="NCBI Taxonomy" id="330526"/>
    <lineage>
        <taxon>Eukaryota</taxon>
        <taxon>Fungi</taxon>
        <taxon>Dikarya</taxon>
        <taxon>Ascomycota</taxon>
        <taxon>Pezizomycotina</taxon>
        <taxon>Sordariomycetes</taxon>
        <taxon>Sordariomycetidae</taxon>
        <taxon>Sordariales</taxon>
        <taxon>Podosporaceae</taxon>
        <taxon>Podospora</taxon>
    </lineage>
</organism>
<comment type="caution">
    <text evidence="2">The sequence shown here is derived from an EMBL/GenBank/DDBJ whole genome shotgun (WGS) entry which is preliminary data.</text>
</comment>
<evidence type="ECO:0000256" key="1">
    <source>
        <dbReference type="SAM" id="Phobius"/>
    </source>
</evidence>
<proteinExistence type="predicted"/>